<sequence>MHIQMKCSSLAAGANTTAGGLLYYVDLLESEIWERASYYPPLMDKACITLYTGPIIELWHGIAYNFNMVQSAASLRERARWET</sequence>
<name>A0A1R1ECD1_9BACL</name>
<evidence type="ECO:0000313" key="2">
    <source>
        <dbReference type="Proteomes" id="UP000187172"/>
    </source>
</evidence>
<reference evidence="1 2" key="1">
    <citation type="submission" date="2016-11" db="EMBL/GenBank/DDBJ databases">
        <title>Paenibacillus species isolates.</title>
        <authorList>
            <person name="Beno S.M."/>
        </authorList>
    </citation>
    <scope>NUCLEOTIDE SEQUENCE [LARGE SCALE GENOMIC DNA]</scope>
    <source>
        <strain evidence="1 2">FSL R5-0378</strain>
    </source>
</reference>
<proteinExistence type="predicted"/>
<protein>
    <submittedName>
        <fullName evidence="1">Uncharacterized protein</fullName>
    </submittedName>
</protein>
<dbReference type="EMBL" id="MRTP01000014">
    <property type="protein sequence ID" value="OMF49475.1"/>
    <property type="molecule type" value="Genomic_DNA"/>
</dbReference>
<accession>A0A1R1ECD1</accession>
<dbReference type="AlphaFoldDB" id="A0A1R1ECD1"/>
<gene>
    <name evidence="1" type="ORF">BK138_30260</name>
</gene>
<keyword evidence="2" id="KW-1185">Reference proteome</keyword>
<evidence type="ECO:0000313" key="1">
    <source>
        <dbReference type="EMBL" id="OMF49475.1"/>
    </source>
</evidence>
<organism evidence="1 2">
    <name type="scientific">Paenibacillus rhizosphaerae</name>
    <dbReference type="NCBI Taxonomy" id="297318"/>
    <lineage>
        <taxon>Bacteria</taxon>
        <taxon>Bacillati</taxon>
        <taxon>Bacillota</taxon>
        <taxon>Bacilli</taxon>
        <taxon>Bacillales</taxon>
        <taxon>Paenibacillaceae</taxon>
        <taxon>Paenibacillus</taxon>
    </lineage>
</organism>
<dbReference type="Proteomes" id="UP000187172">
    <property type="component" value="Unassembled WGS sequence"/>
</dbReference>
<comment type="caution">
    <text evidence="1">The sequence shown here is derived from an EMBL/GenBank/DDBJ whole genome shotgun (WGS) entry which is preliminary data.</text>
</comment>
<dbReference type="STRING" id="297318.BK138_30260"/>